<evidence type="ECO:0000313" key="2">
    <source>
        <dbReference type="EMBL" id="GMH83800.1"/>
    </source>
</evidence>
<dbReference type="EMBL" id="BRXY01000285">
    <property type="protein sequence ID" value="GMH83800.1"/>
    <property type="molecule type" value="Genomic_DNA"/>
</dbReference>
<dbReference type="Proteomes" id="UP001165085">
    <property type="component" value="Unassembled WGS sequence"/>
</dbReference>
<feature type="compositionally biased region" description="Polar residues" evidence="1">
    <location>
        <begin position="330"/>
        <end position="343"/>
    </location>
</feature>
<accession>A0A9W7BCT8</accession>
<gene>
    <name evidence="2" type="ORF">TrST_g4922</name>
</gene>
<name>A0A9W7BCT8_9STRA</name>
<feature type="region of interest" description="Disordered" evidence="1">
    <location>
        <begin position="163"/>
        <end position="195"/>
    </location>
</feature>
<dbReference type="Gene3D" id="2.30.180.10">
    <property type="entry name" value="FAS1 domain"/>
    <property type="match status" value="1"/>
</dbReference>
<keyword evidence="3" id="KW-1185">Reference proteome</keyword>
<dbReference type="InterPro" id="IPR036378">
    <property type="entry name" value="FAS1_dom_sf"/>
</dbReference>
<protein>
    <submittedName>
        <fullName evidence="2">Uncharacterized protein</fullName>
    </submittedName>
</protein>
<organism evidence="2 3">
    <name type="scientific">Triparma strigata</name>
    <dbReference type="NCBI Taxonomy" id="1606541"/>
    <lineage>
        <taxon>Eukaryota</taxon>
        <taxon>Sar</taxon>
        <taxon>Stramenopiles</taxon>
        <taxon>Ochrophyta</taxon>
        <taxon>Bolidophyceae</taxon>
        <taxon>Parmales</taxon>
        <taxon>Triparmaceae</taxon>
        <taxon>Triparma</taxon>
    </lineage>
</organism>
<proteinExistence type="predicted"/>
<evidence type="ECO:0000256" key="1">
    <source>
        <dbReference type="SAM" id="MobiDB-lite"/>
    </source>
</evidence>
<reference evidence="3" key="1">
    <citation type="journal article" date="2023" name="Commun. Biol.">
        <title>Genome analysis of Parmales, the sister group of diatoms, reveals the evolutionary specialization of diatoms from phago-mixotrophs to photoautotrophs.</title>
        <authorList>
            <person name="Ban H."/>
            <person name="Sato S."/>
            <person name="Yoshikawa S."/>
            <person name="Yamada K."/>
            <person name="Nakamura Y."/>
            <person name="Ichinomiya M."/>
            <person name="Sato N."/>
            <person name="Blanc-Mathieu R."/>
            <person name="Endo H."/>
            <person name="Kuwata A."/>
            <person name="Ogata H."/>
        </authorList>
    </citation>
    <scope>NUCLEOTIDE SEQUENCE [LARGE SCALE GENOMIC DNA]</scope>
    <source>
        <strain evidence="3">NIES 3701</strain>
    </source>
</reference>
<dbReference type="OrthoDB" id="204714at2759"/>
<evidence type="ECO:0000313" key="3">
    <source>
        <dbReference type="Proteomes" id="UP001165085"/>
    </source>
</evidence>
<dbReference type="SUPFAM" id="SSF82153">
    <property type="entry name" value="FAS1 domain"/>
    <property type="match status" value="1"/>
</dbReference>
<dbReference type="AlphaFoldDB" id="A0A9W7BCT8"/>
<comment type="caution">
    <text evidence="2">The sequence shown here is derived from an EMBL/GenBank/DDBJ whole genome shotgun (WGS) entry which is preliminary data.</text>
</comment>
<feature type="region of interest" description="Disordered" evidence="1">
    <location>
        <begin position="281"/>
        <end position="375"/>
    </location>
</feature>
<feature type="compositionally biased region" description="Polar residues" evidence="1">
    <location>
        <begin position="166"/>
        <end position="192"/>
    </location>
</feature>
<sequence>MSGGGGGRGVNLGHPFGGRFLIFPADITDARGFTFESLVPKVPTAVPPVKPGYKENKWEKKERAEKEEEFNIKGDKWCTLIIKDLPGAWFGLSEESLEWDDQSTIQSLNDDLSTAVSTSSQSLATLDSLKNLKPFMGALETTFEEFGAIKNMDAVLSKRAADDQSEISSQSSFNRKLGNTSSGPPGSISTHSGMGLTGMTMGMLREEDAGGLSAGLQGVGDRPNSPMLDRWVAEGGGGMEMNGAGIEKKKYTHTGVEDEGLEGEDGEPTALALIGDENDEDEMNVEGDDFPFPGADPGGDPEPDPDPDPATSSGGEGEGGGEGDGKIADPSSNNDASTTTTVMLNRRPLPPTPQQSTFSSSADDRTVKSTATSLTEGGKFTSKKLTPLSELMCGQCFDLRIQFKSVVSYTKALTTLRSKIMCLGKVDMDLNKAEDDNNELFFVPLDVTFDVKGYFSASMIDYRERQARSKRKDELRSRLIMAKQERVRVKNAKEFLKKCERMIESMRVDLAIVKDNEVCMKHRPTEVSVLGASDKVDEADRKVRQIKTTLLPTTEGGLASLVKGLKNVVVRAKKAVKQAVVIADKAVVAKAMSLPTLAECLEKQGCGLFMKCLERAGMADISGCTILAPKDDAFLGEGVEGFDDESFDVHIIDGPYNTGDMLNLNSGYTQPRHQDIKCSIRTRMDLGGKFTFWLAGDSEPRRIIEAVEPDVPVQGGTVVHIVDKILYPSDAMF</sequence>